<sequence length="182" mass="19757">MASDKTISETGLVHVYCGDGKGKTTAAIGLCARAAGSGKKVLFVQFFKDGSSAENVSLRSLANVETMHEPRYFGRVVNMGQAEFSLCRSAYSALFERALRRAAEENFDLLVLDEAVSACNHGAIDEKQLLGFLKARPAGLEVVLTGRDPSQALMEAADYVTEMKKFKHPFESGIAARRGIEF</sequence>
<dbReference type="GO" id="GO:0009236">
    <property type="term" value="P:cobalamin biosynthetic process"/>
    <property type="evidence" value="ECO:0007669"/>
    <property type="project" value="InterPro"/>
</dbReference>
<organism evidence="1 2">
    <name type="scientific">Candidatus Borkfalkia ceftriaxoniphila</name>
    <dbReference type="NCBI Taxonomy" id="2508949"/>
    <lineage>
        <taxon>Bacteria</taxon>
        <taxon>Bacillati</taxon>
        <taxon>Bacillota</taxon>
        <taxon>Clostridia</taxon>
        <taxon>Christensenellales</taxon>
        <taxon>Christensenellaceae</taxon>
        <taxon>Candidatus Borkfalkia</taxon>
    </lineage>
</organism>
<evidence type="ECO:0000313" key="2">
    <source>
        <dbReference type="Proteomes" id="UP000291269"/>
    </source>
</evidence>
<keyword evidence="2" id="KW-1185">Reference proteome</keyword>
<evidence type="ECO:0000313" key="1">
    <source>
        <dbReference type="EMBL" id="RXZ61315.1"/>
    </source>
</evidence>
<dbReference type="EMBL" id="SDOZ01000002">
    <property type="protein sequence ID" value="RXZ61315.1"/>
    <property type="molecule type" value="Genomic_DNA"/>
</dbReference>
<dbReference type="Proteomes" id="UP000291269">
    <property type="component" value="Unassembled WGS sequence"/>
</dbReference>
<proteinExistence type="predicted"/>
<dbReference type="Pfam" id="PF02572">
    <property type="entry name" value="CobA_CobO_BtuR"/>
    <property type="match status" value="1"/>
</dbReference>
<dbReference type="InterPro" id="IPR027417">
    <property type="entry name" value="P-loop_NTPase"/>
</dbReference>
<dbReference type="InterPro" id="IPR003724">
    <property type="entry name" value="CblAdoTrfase_CobA"/>
</dbReference>
<dbReference type="GO" id="GO:0008817">
    <property type="term" value="F:corrinoid adenosyltransferase activity"/>
    <property type="evidence" value="ECO:0007669"/>
    <property type="project" value="InterPro"/>
</dbReference>
<comment type="caution">
    <text evidence="1">The sequence shown here is derived from an EMBL/GenBank/DDBJ whole genome shotgun (WGS) entry which is preliminary data.</text>
</comment>
<protein>
    <submittedName>
        <fullName evidence="1">Cob(I)yrinic acid a,c-diamide adenosyltransferase</fullName>
    </submittedName>
</protein>
<reference evidence="1 2" key="1">
    <citation type="journal article" date="2019" name="Gut">
        <title>Antibiotics-induced monodominance of a novel gut bacterial order.</title>
        <authorList>
            <person name="Hildebrand F."/>
            <person name="Moitinho-Silva L."/>
            <person name="Blasche S."/>
            <person name="Jahn M.T."/>
            <person name="Gossmann T.I."/>
            <person name="Heuerta-Cepas J."/>
            <person name="Hercog R."/>
            <person name="Luetge M."/>
            <person name="Bahram M."/>
            <person name="Pryszlak A."/>
            <person name="Alves R.J."/>
            <person name="Waszak S.M."/>
            <person name="Zhu A."/>
            <person name="Ye L."/>
            <person name="Costea P.I."/>
            <person name="Aalvink S."/>
            <person name="Belzer C."/>
            <person name="Forslund S.K."/>
            <person name="Sunagawa S."/>
            <person name="Hentschel U."/>
            <person name="Merten C."/>
            <person name="Patil K.R."/>
            <person name="Benes V."/>
            <person name="Bork P."/>
        </authorList>
    </citation>
    <scope>NUCLEOTIDE SEQUENCE [LARGE SCALE GENOMIC DNA]</scope>
    <source>
        <strain evidence="1 2">HDS1380</strain>
    </source>
</reference>
<accession>A0A4Q2K9S6</accession>
<dbReference type="PIRSF" id="PIRSF015617">
    <property type="entry name" value="Adensltrnsf_CobA"/>
    <property type="match status" value="1"/>
</dbReference>
<gene>
    <name evidence="1" type="ORF">ESZ91_02710</name>
</gene>
<name>A0A4Q2K9S6_9FIRM</name>
<dbReference type="GO" id="GO:0005524">
    <property type="term" value="F:ATP binding"/>
    <property type="evidence" value="ECO:0007669"/>
    <property type="project" value="InterPro"/>
</dbReference>
<dbReference type="RefSeq" id="WP_129223881.1">
    <property type="nucleotide sequence ID" value="NZ_SDOZ01000002.1"/>
</dbReference>
<dbReference type="Gene3D" id="3.40.50.300">
    <property type="entry name" value="P-loop containing nucleotide triphosphate hydrolases"/>
    <property type="match status" value="1"/>
</dbReference>
<dbReference type="PANTHER" id="PTHR46638:SF1">
    <property type="entry name" value="CORRINOID ADENOSYLTRANSFERASE"/>
    <property type="match status" value="1"/>
</dbReference>
<dbReference type="AlphaFoldDB" id="A0A4Q2K9S6"/>
<keyword evidence="1" id="KW-0808">Transferase</keyword>
<dbReference type="OrthoDB" id="9810309at2"/>
<dbReference type="SUPFAM" id="SSF52540">
    <property type="entry name" value="P-loop containing nucleoside triphosphate hydrolases"/>
    <property type="match status" value="1"/>
</dbReference>
<dbReference type="PANTHER" id="PTHR46638">
    <property type="entry name" value="CORRINOID ADENOSYLTRANSFERASE"/>
    <property type="match status" value="1"/>
</dbReference>